<evidence type="ECO:0000256" key="11">
    <source>
        <dbReference type="RuleBase" id="RU361174"/>
    </source>
</evidence>
<reference evidence="15" key="1">
    <citation type="journal article" date="2013" name="Genome Announc.">
        <title>Draft genome sequence of the ascomycete Phaeoacremonium aleophilum strain UCR-PA7, a causal agent of the esca disease complex in grapevines.</title>
        <authorList>
            <person name="Blanco-Ulate B."/>
            <person name="Rolshausen P."/>
            <person name="Cantu D."/>
        </authorList>
    </citation>
    <scope>NUCLEOTIDE SEQUENCE [LARGE SCALE GENOMIC DNA]</scope>
    <source>
        <strain evidence="15">UCR-PA7</strain>
    </source>
</reference>
<dbReference type="Gene3D" id="3.20.20.80">
    <property type="entry name" value="Glycosidases"/>
    <property type="match status" value="1"/>
</dbReference>
<evidence type="ECO:0000256" key="8">
    <source>
        <dbReference type="ARBA" id="ARBA00023277"/>
    </source>
</evidence>
<evidence type="ECO:0000256" key="4">
    <source>
        <dbReference type="ARBA" id="ARBA00007495"/>
    </source>
</evidence>
<dbReference type="OrthoDB" id="3055998at2759"/>
<keyword evidence="6" id="KW-0858">Xylan degradation</keyword>
<feature type="signal peptide" evidence="12">
    <location>
        <begin position="1"/>
        <end position="19"/>
    </location>
</feature>
<dbReference type="GO" id="GO:0045493">
    <property type="term" value="P:xylan catabolic process"/>
    <property type="evidence" value="ECO:0007669"/>
    <property type="project" value="UniProtKB-KW"/>
</dbReference>
<dbReference type="InterPro" id="IPR017853">
    <property type="entry name" value="GH"/>
</dbReference>
<dbReference type="AlphaFoldDB" id="R8BMK2"/>
<evidence type="ECO:0000256" key="10">
    <source>
        <dbReference type="ARBA" id="ARBA00023326"/>
    </source>
</evidence>
<keyword evidence="9 11" id="KW-0326">Glycosidase</keyword>
<dbReference type="Pfam" id="PF00331">
    <property type="entry name" value="Glyco_hydro_10"/>
    <property type="match status" value="1"/>
</dbReference>
<evidence type="ECO:0000256" key="7">
    <source>
        <dbReference type="ARBA" id="ARBA00022801"/>
    </source>
</evidence>
<dbReference type="PROSITE" id="PS51760">
    <property type="entry name" value="GH10_2"/>
    <property type="match status" value="1"/>
</dbReference>
<organism evidence="14 15">
    <name type="scientific">Phaeoacremonium minimum (strain UCR-PA7)</name>
    <name type="common">Esca disease fungus</name>
    <name type="synonym">Togninia minima</name>
    <dbReference type="NCBI Taxonomy" id="1286976"/>
    <lineage>
        <taxon>Eukaryota</taxon>
        <taxon>Fungi</taxon>
        <taxon>Dikarya</taxon>
        <taxon>Ascomycota</taxon>
        <taxon>Pezizomycotina</taxon>
        <taxon>Sordariomycetes</taxon>
        <taxon>Sordariomycetidae</taxon>
        <taxon>Togniniales</taxon>
        <taxon>Togniniaceae</taxon>
        <taxon>Phaeoacremonium</taxon>
    </lineage>
</organism>
<evidence type="ECO:0000259" key="13">
    <source>
        <dbReference type="PROSITE" id="PS51760"/>
    </source>
</evidence>
<dbReference type="PANTHER" id="PTHR31490">
    <property type="entry name" value="GLYCOSYL HYDROLASE"/>
    <property type="match status" value="1"/>
</dbReference>
<dbReference type="Proteomes" id="UP000014074">
    <property type="component" value="Unassembled WGS sequence"/>
</dbReference>
<dbReference type="GeneID" id="19324287"/>
<evidence type="ECO:0000256" key="9">
    <source>
        <dbReference type="ARBA" id="ARBA00023295"/>
    </source>
</evidence>
<proteinExistence type="inferred from homology"/>
<keyword evidence="8 11" id="KW-0119">Carbohydrate metabolism</keyword>
<comment type="similarity">
    <text evidence="4 11">Belongs to the glycosyl hydrolase 10 (cellulase F) family.</text>
</comment>
<feature type="domain" description="GH10" evidence="13">
    <location>
        <begin position="18"/>
        <end position="311"/>
    </location>
</feature>
<dbReference type="PRINTS" id="PR00134">
    <property type="entry name" value="GLHYDRLASE10"/>
</dbReference>
<dbReference type="eggNOG" id="ENOG502QR4K">
    <property type="taxonomic scope" value="Eukaryota"/>
</dbReference>
<dbReference type="EC" id="3.2.1.8" evidence="11"/>
<gene>
    <name evidence="14" type="ORF">UCRPA7_3893</name>
</gene>
<comment type="subcellular location">
    <subcellularLocation>
        <location evidence="2">Secreted</location>
    </subcellularLocation>
</comment>
<keyword evidence="5" id="KW-0964">Secreted</keyword>
<keyword evidence="10 11" id="KW-0624">Polysaccharide degradation</keyword>
<name>R8BMK2_PHAM7</name>
<dbReference type="SUPFAM" id="SSF51445">
    <property type="entry name" value="(Trans)glycosidases"/>
    <property type="match status" value="1"/>
</dbReference>
<comment type="catalytic activity">
    <reaction evidence="1 11">
        <text>Endohydrolysis of (1-&gt;4)-beta-D-xylosidic linkages in xylans.</text>
        <dbReference type="EC" id="3.2.1.8"/>
    </reaction>
</comment>
<dbReference type="HOGENOM" id="CLU_020161_5_0_1"/>
<dbReference type="PANTHER" id="PTHR31490:SF35">
    <property type="entry name" value="ENDO-1,4-BETA-XYLANASE"/>
    <property type="match status" value="1"/>
</dbReference>
<dbReference type="SMART" id="SM00633">
    <property type="entry name" value="Glyco_10"/>
    <property type="match status" value="1"/>
</dbReference>
<evidence type="ECO:0000313" key="15">
    <source>
        <dbReference type="Proteomes" id="UP000014074"/>
    </source>
</evidence>
<evidence type="ECO:0000256" key="5">
    <source>
        <dbReference type="ARBA" id="ARBA00022525"/>
    </source>
</evidence>
<evidence type="ECO:0000256" key="2">
    <source>
        <dbReference type="ARBA" id="ARBA00004613"/>
    </source>
</evidence>
<keyword evidence="15" id="KW-1185">Reference proteome</keyword>
<feature type="chain" id="PRO_5004452136" description="Beta-xylanase" evidence="12">
    <location>
        <begin position="20"/>
        <end position="311"/>
    </location>
</feature>
<evidence type="ECO:0000313" key="14">
    <source>
        <dbReference type="EMBL" id="EOO00618.1"/>
    </source>
</evidence>
<evidence type="ECO:0000256" key="3">
    <source>
        <dbReference type="ARBA" id="ARBA00004851"/>
    </source>
</evidence>
<sequence>MHVLSIVAASLLAAPGANANLNQLMKAAGKLYFGSATDNGELSDSAYTAILSNVNEFGQVTPGNTQKWQYTEPSQGQFSFTQGDVVTSFAEKNGQILRCHNLVWHQQLPSWVSSGSWTTTTLTSVLQTHITNEVTHYKGQCYAWDVVNEALNDDGTYRTDVFYNTLGNTYIPIAFKAAAAADADAKLYYNDYNIEYSGSKATAALAIVDLIKNAGGKIDGVGFQGHFIVGSTPSASSLASTLNSFVAKGVEVAYTEVDIRHSSLPASASAIEQQATDYRAFEGCHCDCQLSCFNHNIQAPDHFNHFGNIYN</sequence>
<keyword evidence="12" id="KW-0732">Signal</keyword>
<keyword evidence="7 11" id="KW-0378">Hydrolase</keyword>
<evidence type="ECO:0000256" key="12">
    <source>
        <dbReference type="SAM" id="SignalP"/>
    </source>
</evidence>
<dbReference type="KEGG" id="tmn:UCRPA7_3893"/>
<dbReference type="InterPro" id="IPR044846">
    <property type="entry name" value="GH10"/>
</dbReference>
<dbReference type="EMBL" id="KB933063">
    <property type="protein sequence ID" value="EOO00618.1"/>
    <property type="molecule type" value="Genomic_DNA"/>
</dbReference>
<dbReference type="GO" id="GO:0005576">
    <property type="term" value="C:extracellular region"/>
    <property type="evidence" value="ECO:0007669"/>
    <property type="project" value="UniProtKB-SubCell"/>
</dbReference>
<dbReference type="RefSeq" id="XP_007914593.1">
    <property type="nucleotide sequence ID" value="XM_007916402.1"/>
</dbReference>
<evidence type="ECO:0000256" key="1">
    <source>
        <dbReference type="ARBA" id="ARBA00000681"/>
    </source>
</evidence>
<comment type="pathway">
    <text evidence="3">Glycan degradation; xylan degradation.</text>
</comment>
<dbReference type="InterPro" id="IPR001000">
    <property type="entry name" value="GH10_dom"/>
</dbReference>
<accession>R8BMK2</accession>
<evidence type="ECO:0000256" key="6">
    <source>
        <dbReference type="ARBA" id="ARBA00022651"/>
    </source>
</evidence>
<protein>
    <recommendedName>
        <fullName evidence="11">Beta-xylanase</fullName>
        <ecNumber evidence="11">3.2.1.8</ecNumber>
    </recommendedName>
</protein>
<dbReference type="GO" id="GO:0031176">
    <property type="term" value="F:endo-1,4-beta-xylanase activity"/>
    <property type="evidence" value="ECO:0007669"/>
    <property type="project" value="UniProtKB-EC"/>
</dbReference>